<accession>T2M3B3</accession>
<feature type="chain" id="PRO_5004603552" evidence="2">
    <location>
        <begin position="17"/>
        <end position="182"/>
    </location>
</feature>
<dbReference type="GO" id="GO:0005783">
    <property type="term" value="C:endoplasmic reticulum"/>
    <property type="evidence" value="ECO:0007669"/>
    <property type="project" value="TreeGrafter"/>
</dbReference>
<protein>
    <submittedName>
        <fullName evidence="4">Protein canopy homolog 2</fullName>
    </submittedName>
</protein>
<dbReference type="Pfam" id="PF11938">
    <property type="entry name" value="DUF3456"/>
    <property type="match status" value="1"/>
</dbReference>
<dbReference type="AlphaFoldDB" id="T2M3B3"/>
<feature type="signal peptide" evidence="2">
    <location>
        <begin position="1"/>
        <end position="16"/>
    </location>
</feature>
<reference evidence="4" key="1">
    <citation type="journal article" date="2013" name="Genome Biol. Evol.">
        <title>Punctuated emergences of genetic and phenotypic innovations in eumetazoan, bilaterian, euteleostome, and hominidae ancestors.</title>
        <authorList>
            <person name="Wenger Y."/>
            <person name="Galliot B."/>
        </authorList>
    </citation>
    <scope>NUCLEOTIDE SEQUENCE</scope>
    <source>
        <tissue evidence="4">Whole animals</tissue>
    </source>
</reference>
<proteinExistence type="evidence at transcript level"/>
<feature type="domain" description="DUF3456" evidence="3">
    <location>
        <begin position="25"/>
        <end position="166"/>
    </location>
</feature>
<evidence type="ECO:0000256" key="2">
    <source>
        <dbReference type="SAM" id="SignalP"/>
    </source>
</evidence>
<dbReference type="PANTHER" id="PTHR13341">
    <property type="entry name" value="MIR-INTERACTING SAPOSIN-LIKE PROTEIN"/>
    <property type="match status" value="1"/>
</dbReference>
<dbReference type="OrthoDB" id="192915at2759"/>
<name>T2M3B3_HYDVU</name>
<gene>
    <name evidence="4" type="primary">CNPY2</name>
</gene>
<organism evidence="4">
    <name type="scientific">Hydra vulgaris</name>
    <name type="common">Hydra</name>
    <name type="synonym">Hydra attenuata</name>
    <dbReference type="NCBI Taxonomy" id="6087"/>
    <lineage>
        <taxon>Eukaryota</taxon>
        <taxon>Metazoa</taxon>
        <taxon>Cnidaria</taxon>
        <taxon>Hydrozoa</taxon>
        <taxon>Hydroidolina</taxon>
        <taxon>Anthoathecata</taxon>
        <taxon>Aplanulata</taxon>
        <taxon>Hydridae</taxon>
        <taxon>Hydra</taxon>
    </lineage>
</organism>
<sequence>MNFICILFALIGLNEAASSKDKERYCAACHLVVDAIEYEISKVDPAKTLDIESFRVDPSGNQKRKQISYARSETHLTEITESLCQRMKDYAESVDKTGKIKYVSTKSRDGRPIQLENVSISAAIGDKLQSMCENIIEDNDENLVEFFKKPSDEPKLKFCSEVTDLCPDDNEEENDDENKVEL</sequence>
<dbReference type="EMBL" id="HAAD01000250">
    <property type="protein sequence ID" value="CDG66482.1"/>
    <property type="molecule type" value="mRNA"/>
</dbReference>
<dbReference type="InterPro" id="IPR021852">
    <property type="entry name" value="DUF3456"/>
</dbReference>
<evidence type="ECO:0000313" key="4">
    <source>
        <dbReference type="EMBL" id="CDG66482.1"/>
    </source>
</evidence>
<keyword evidence="2" id="KW-0732">Signal</keyword>
<evidence type="ECO:0000256" key="1">
    <source>
        <dbReference type="ARBA" id="ARBA00007285"/>
    </source>
</evidence>
<evidence type="ECO:0000259" key="3">
    <source>
        <dbReference type="Pfam" id="PF11938"/>
    </source>
</evidence>
<comment type="similarity">
    <text evidence="1">Belongs to the canopy family.</text>
</comment>
<dbReference type="InterPro" id="IPR042415">
    <property type="entry name" value="CNPY"/>
</dbReference>
<dbReference type="PANTHER" id="PTHR13341:SF2">
    <property type="entry name" value="PROTEIN SEELE"/>
    <property type="match status" value="1"/>
</dbReference>